<organism evidence="2 3">
    <name type="scientific">Habropoda laboriosa</name>
    <dbReference type="NCBI Taxonomy" id="597456"/>
    <lineage>
        <taxon>Eukaryota</taxon>
        <taxon>Metazoa</taxon>
        <taxon>Ecdysozoa</taxon>
        <taxon>Arthropoda</taxon>
        <taxon>Hexapoda</taxon>
        <taxon>Insecta</taxon>
        <taxon>Pterygota</taxon>
        <taxon>Neoptera</taxon>
        <taxon>Endopterygota</taxon>
        <taxon>Hymenoptera</taxon>
        <taxon>Apocrita</taxon>
        <taxon>Aculeata</taxon>
        <taxon>Apoidea</taxon>
        <taxon>Anthophila</taxon>
        <taxon>Apidae</taxon>
        <taxon>Habropoda</taxon>
    </lineage>
</organism>
<dbReference type="PANTHER" id="PTHR47577">
    <property type="entry name" value="THAP DOMAIN-CONTAINING PROTEIN 6"/>
    <property type="match status" value="1"/>
</dbReference>
<dbReference type="STRING" id="597456.A0A0L7QUB8"/>
<evidence type="ECO:0000259" key="1">
    <source>
        <dbReference type="Pfam" id="PF21789"/>
    </source>
</evidence>
<gene>
    <name evidence="2" type="ORF">WH47_04010</name>
</gene>
<accession>A0A0L7QUB8</accession>
<protein>
    <recommendedName>
        <fullName evidence="1">Transposable element P transposase-like RNase H C-terminal domain-containing protein</fullName>
    </recommendedName>
</protein>
<dbReference type="EMBL" id="KQ414735">
    <property type="protein sequence ID" value="KOC62252.1"/>
    <property type="molecule type" value="Genomic_DNA"/>
</dbReference>
<dbReference type="Pfam" id="PF21789">
    <property type="entry name" value="TNP-like_RNaseH_C"/>
    <property type="match status" value="1"/>
</dbReference>
<dbReference type="PANTHER" id="PTHR47577:SF2">
    <property type="entry name" value="THAP DOMAIN CONTAINING 9"/>
    <property type="match status" value="1"/>
</dbReference>
<keyword evidence="3" id="KW-1185">Reference proteome</keyword>
<reference evidence="2 3" key="1">
    <citation type="submission" date="2015-07" db="EMBL/GenBank/DDBJ databases">
        <title>The genome of Habropoda laboriosa.</title>
        <authorList>
            <person name="Pan H."/>
            <person name="Kapheim K."/>
        </authorList>
    </citation>
    <scope>NUCLEOTIDE SEQUENCE [LARGE SCALE GENOMIC DNA]</scope>
    <source>
        <strain evidence="2">0110345459</strain>
    </source>
</reference>
<dbReference type="AlphaFoldDB" id="A0A0L7QUB8"/>
<evidence type="ECO:0000313" key="2">
    <source>
        <dbReference type="EMBL" id="KOC62252.1"/>
    </source>
</evidence>
<evidence type="ECO:0000313" key="3">
    <source>
        <dbReference type="Proteomes" id="UP000053825"/>
    </source>
</evidence>
<sequence>MQILNQYVDSQIDDKLQYLLAYKLLQDHLEVFFSAIRSMGRHNNNPTVKLFYAAYKKLLIHTGVISSLQANCIEQIPKIISAVSISK</sequence>
<dbReference type="Proteomes" id="UP000053825">
    <property type="component" value="Unassembled WGS sequence"/>
</dbReference>
<feature type="domain" description="Transposable element P transposase-like RNase H C-terminal" evidence="1">
    <location>
        <begin position="22"/>
        <end position="56"/>
    </location>
</feature>
<dbReference type="InterPro" id="IPR048367">
    <property type="entry name" value="TNP-like_RNaseH_C"/>
</dbReference>
<proteinExistence type="predicted"/>
<name>A0A0L7QUB8_9HYME</name>